<proteinExistence type="predicted"/>
<evidence type="ECO:0000313" key="2">
    <source>
        <dbReference type="Proteomes" id="UP000886804"/>
    </source>
</evidence>
<reference evidence="1" key="2">
    <citation type="submission" date="2021-04" db="EMBL/GenBank/DDBJ databases">
        <authorList>
            <person name="Gilroy R."/>
        </authorList>
    </citation>
    <scope>NUCLEOTIDE SEQUENCE</scope>
    <source>
        <strain evidence="1">CHK188-4685</strain>
    </source>
</reference>
<dbReference type="Proteomes" id="UP000886804">
    <property type="component" value="Unassembled WGS sequence"/>
</dbReference>
<evidence type="ECO:0000313" key="1">
    <source>
        <dbReference type="EMBL" id="HJB06562.1"/>
    </source>
</evidence>
<accession>A0A9D2RL35</accession>
<gene>
    <name evidence="1" type="ORF">H9716_01705</name>
</gene>
<dbReference type="EMBL" id="DWYS01000021">
    <property type="protein sequence ID" value="HJB06562.1"/>
    <property type="molecule type" value="Genomic_DNA"/>
</dbReference>
<organism evidence="1 2">
    <name type="scientific">Candidatus Enterocloster faecavium</name>
    <dbReference type="NCBI Taxonomy" id="2838560"/>
    <lineage>
        <taxon>Bacteria</taxon>
        <taxon>Bacillati</taxon>
        <taxon>Bacillota</taxon>
        <taxon>Clostridia</taxon>
        <taxon>Lachnospirales</taxon>
        <taxon>Lachnospiraceae</taxon>
        <taxon>Enterocloster</taxon>
    </lineage>
</organism>
<reference evidence="1" key="1">
    <citation type="journal article" date="2021" name="PeerJ">
        <title>Extensive microbial diversity within the chicken gut microbiome revealed by metagenomics and culture.</title>
        <authorList>
            <person name="Gilroy R."/>
            <person name="Ravi A."/>
            <person name="Getino M."/>
            <person name="Pursley I."/>
            <person name="Horton D.L."/>
            <person name="Alikhan N.F."/>
            <person name="Baker D."/>
            <person name="Gharbi K."/>
            <person name="Hall N."/>
            <person name="Watson M."/>
            <person name="Adriaenssens E.M."/>
            <person name="Foster-Nyarko E."/>
            <person name="Jarju S."/>
            <person name="Secka A."/>
            <person name="Antonio M."/>
            <person name="Oren A."/>
            <person name="Chaudhuri R.R."/>
            <person name="La Ragione R."/>
            <person name="Hildebrand F."/>
            <person name="Pallen M.J."/>
        </authorList>
    </citation>
    <scope>NUCLEOTIDE SEQUENCE</scope>
    <source>
        <strain evidence="1">CHK188-4685</strain>
    </source>
</reference>
<comment type="caution">
    <text evidence="1">The sequence shown here is derived from an EMBL/GenBank/DDBJ whole genome shotgun (WGS) entry which is preliminary data.</text>
</comment>
<name>A0A9D2RL35_9FIRM</name>
<dbReference type="AlphaFoldDB" id="A0A9D2RL35"/>
<protein>
    <submittedName>
        <fullName evidence="1">Uncharacterized protein</fullName>
    </submittedName>
</protein>
<sequence>MDEREKEIAQKIAEAVPKMDDFTKGYLLGQVEAMAHKKENEEPEAKAG</sequence>